<dbReference type="EMBL" id="JAPDRL010000025">
    <property type="protein sequence ID" value="KAJ9665784.1"/>
    <property type="molecule type" value="Genomic_DNA"/>
</dbReference>
<evidence type="ECO:0000313" key="3">
    <source>
        <dbReference type="EMBL" id="KAJ9665784.1"/>
    </source>
</evidence>
<keyword evidence="4" id="KW-1185">Reference proteome</keyword>
<evidence type="ECO:0000256" key="1">
    <source>
        <dbReference type="SAM" id="MobiDB-lite"/>
    </source>
</evidence>
<evidence type="ECO:0000313" key="4">
    <source>
        <dbReference type="Proteomes" id="UP001172684"/>
    </source>
</evidence>
<feature type="transmembrane region" description="Helical" evidence="2">
    <location>
        <begin position="15"/>
        <end position="39"/>
    </location>
</feature>
<evidence type="ECO:0000256" key="2">
    <source>
        <dbReference type="SAM" id="Phobius"/>
    </source>
</evidence>
<sequence length="442" mass="48011">MSTNLQKINEGTPGIVTVTIALAGVLGALGCCVLLVWIFRRGCGKRQKANHGNEKGMPRPSYIAPIRRRQCEPPPRPVGMRGGGHRPGYIPRPEPTRINVLIQKRSHGAKREERESSERSSESSNRSNSPAGPAPSSVRPRAPLGDHIHQNEGRADHAYQKGEYRNRPRPQHSDVLWGRAVNRGQPYALPRKPGNVVARKHNPNRHAWVYEEPAPSRAEHQENDISFPGRIQLGSHDLRRTSKPANEAAKEPQHAHAEPDKHHGSLPASNVKQLLMMPPPKASPPAISSPTLPSSKAESIREGAKLTTAAPSTRRGSFSTATSKAHRSSAASKKLDQDIASAKYRASDPTQSTLVEKLDLKNASPKMSPASSASRQSKSPVAGSCGVVLMGWTEHTQASAAESFAPALKEAMESTQAVVGLSCRWWSLMRCLSRARDDGLVV</sequence>
<keyword evidence="2" id="KW-0812">Transmembrane</keyword>
<keyword evidence="2" id="KW-0472">Membrane</keyword>
<feature type="compositionally biased region" description="Low complexity" evidence="1">
    <location>
        <begin position="319"/>
        <end position="332"/>
    </location>
</feature>
<feature type="compositionally biased region" description="Basic and acidic residues" evidence="1">
    <location>
        <begin position="144"/>
        <end position="153"/>
    </location>
</feature>
<feature type="region of interest" description="Disordered" evidence="1">
    <location>
        <begin position="241"/>
        <end position="336"/>
    </location>
</feature>
<comment type="caution">
    <text evidence="3">The sequence shown here is derived from an EMBL/GenBank/DDBJ whole genome shotgun (WGS) entry which is preliminary data.</text>
</comment>
<reference evidence="3" key="1">
    <citation type="submission" date="2022-10" db="EMBL/GenBank/DDBJ databases">
        <title>Culturing micro-colonial fungi from biological soil crusts in the Mojave desert and describing Neophaeococcomyces mojavensis, and introducing the new genera and species Taxawa tesnikishii.</title>
        <authorList>
            <person name="Kurbessoian T."/>
            <person name="Stajich J.E."/>
        </authorList>
    </citation>
    <scope>NUCLEOTIDE SEQUENCE</scope>
    <source>
        <strain evidence="3">TK_1</strain>
    </source>
</reference>
<dbReference type="Proteomes" id="UP001172684">
    <property type="component" value="Unassembled WGS sequence"/>
</dbReference>
<feature type="compositionally biased region" description="Basic and acidic residues" evidence="1">
    <location>
        <begin position="248"/>
        <end position="263"/>
    </location>
</feature>
<name>A0ABQ9NTN8_9PEZI</name>
<dbReference type="PROSITE" id="PS51257">
    <property type="entry name" value="PROKAR_LIPOPROTEIN"/>
    <property type="match status" value="1"/>
</dbReference>
<feature type="compositionally biased region" description="Basic and acidic residues" evidence="1">
    <location>
        <begin position="109"/>
        <end position="121"/>
    </location>
</feature>
<organism evidence="3 4">
    <name type="scientific">Coniosporium apollinis</name>
    <dbReference type="NCBI Taxonomy" id="61459"/>
    <lineage>
        <taxon>Eukaryota</taxon>
        <taxon>Fungi</taxon>
        <taxon>Dikarya</taxon>
        <taxon>Ascomycota</taxon>
        <taxon>Pezizomycotina</taxon>
        <taxon>Dothideomycetes</taxon>
        <taxon>Dothideomycetes incertae sedis</taxon>
        <taxon>Coniosporium</taxon>
    </lineage>
</organism>
<feature type="region of interest" description="Disordered" evidence="1">
    <location>
        <begin position="67"/>
        <end position="153"/>
    </location>
</feature>
<protein>
    <submittedName>
        <fullName evidence="3">Uncharacterized protein</fullName>
    </submittedName>
</protein>
<accession>A0ABQ9NTN8</accession>
<feature type="region of interest" description="Disordered" evidence="1">
    <location>
        <begin position="361"/>
        <end position="381"/>
    </location>
</feature>
<feature type="compositionally biased region" description="Polar residues" evidence="1">
    <location>
        <begin position="309"/>
        <end position="318"/>
    </location>
</feature>
<proteinExistence type="predicted"/>
<keyword evidence="2" id="KW-1133">Transmembrane helix</keyword>
<gene>
    <name evidence="3" type="ORF">H2201_004092</name>
</gene>
<feature type="compositionally biased region" description="Low complexity" evidence="1">
    <location>
        <begin position="363"/>
        <end position="380"/>
    </location>
</feature>